<evidence type="ECO:0000313" key="1">
    <source>
        <dbReference type="EMBL" id="CDF78892.1"/>
    </source>
</evidence>
<dbReference type="RefSeq" id="WP_038528516.1">
    <property type="nucleotide sequence ID" value="NZ_HG315671.1"/>
</dbReference>
<protein>
    <recommendedName>
        <fullName evidence="3">DUF4251 domain-containing protein</fullName>
    </recommendedName>
</protein>
<keyword evidence="2" id="KW-1185">Reference proteome</keyword>
<evidence type="ECO:0000313" key="2">
    <source>
        <dbReference type="Proteomes" id="UP000016160"/>
    </source>
</evidence>
<gene>
    <name evidence="1" type="ORF">BN863_11800</name>
</gene>
<dbReference type="InterPro" id="IPR025347">
    <property type="entry name" value="DUF4251"/>
</dbReference>
<dbReference type="EMBL" id="HG315671">
    <property type="protein sequence ID" value="CDF78892.1"/>
    <property type="molecule type" value="Genomic_DNA"/>
</dbReference>
<dbReference type="Proteomes" id="UP000016160">
    <property type="component" value="Chromosome"/>
</dbReference>
<organism evidence="1 2">
    <name type="scientific">Formosa agariphila (strain DSM 15362 / KCTC 12365 / LMG 23005 / KMM 3901 / M-2Alg 35-1)</name>
    <dbReference type="NCBI Taxonomy" id="1347342"/>
    <lineage>
        <taxon>Bacteria</taxon>
        <taxon>Pseudomonadati</taxon>
        <taxon>Bacteroidota</taxon>
        <taxon>Flavobacteriia</taxon>
        <taxon>Flavobacteriales</taxon>
        <taxon>Flavobacteriaceae</taxon>
        <taxon>Formosa</taxon>
    </lineage>
</organism>
<dbReference type="STRING" id="1347342.BN863_11800"/>
<dbReference type="Pfam" id="PF14059">
    <property type="entry name" value="DUF4251"/>
    <property type="match status" value="1"/>
</dbReference>
<dbReference type="HOGENOM" id="CLU_122390_1_0_10"/>
<dbReference type="PATRIC" id="fig|1347342.6.peg.1190"/>
<accession>T2KJ37</accession>
<reference evidence="1 2" key="1">
    <citation type="journal article" date="2013" name="Appl. Environ. Microbiol.">
        <title>The genome of the alga-associated marine flavobacterium Formosa agariphila KMM 3901T reveals a broad potential for degradation of algal polysaccharides.</title>
        <authorList>
            <person name="Mann A.J."/>
            <person name="Hahnke R.L."/>
            <person name="Huang S."/>
            <person name="Werner J."/>
            <person name="Xing P."/>
            <person name="Barbeyron T."/>
            <person name="Huettel B."/>
            <person name="Stueber K."/>
            <person name="Reinhardt R."/>
            <person name="Harder J."/>
            <person name="Gloeckner F.O."/>
            <person name="Amann R.I."/>
            <person name="Teeling H."/>
        </authorList>
    </citation>
    <scope>NUCLEOTIDE SEQUENCE [LARGE SCALE GENOMIC DNA]</scope>
    <source>
        <strain evidence="2">DSM 15362 / KCTC 12365 / LMG 23005 / KMM 3901</strain>
    </source>
</reference>
<name>T2KJ37_FORAG</name>
<dbReference type="AlphaFoldDB" id="T2KJ37"/>
<sequence length="178" mass="19886">MKKHIILLVVLVFGMQLTFSQTKAEKKAAKKEKAEQNYTAIKKLIDTKQYTFEGSWATSQGGRRINLIGNTNFLNVDKDSTDAYLPYFGVAHIASYGGDGGIKFDGPYEDYKLSFNDKKQVVTVSYSTSHKSEKIDVTLRVFSPETASLVIYSSNRNSISYDGSIKALKKDEENEASN</sequence>
<dbReference type="OrthoDB" id="1097715at2"/>
<dbReference type="Gene3D" id="2.40.128.410">
    <property type="match status" value="1"/>
</dbReference>
<proteinExistence type="predicted"/>
<dbReference type="eggNOG" id="ENOG50330M9">
    <property type="taxonomic scope" value="Bacteria"/>
</dbReference>
<evidence type="ECO:0008006" key="3">
    <source>
        <dbReference type="Google" id="ProtNLM"/>
    </source>
</evidence>